<dbReference type="CDD" id="cd09756">
    <property type="entry name" value="Cas5_I-E"/>
    <property type="match status" value="1"/>
</dbReference>
<proteinExistence type="predicted"/>
<sequence>MTAPSAKPFLGLLLHLAGPLQSWGEHSRFNQRDTAPFPTKSGITGLLACALGRRRGETVEDLAGMSLTVRADRRGVLLRDLHTVGGGLPAKQTVATAEGKKRPSSAATLLSHRYYLADAAFTAAITSDDHQLLHRCAAALKEPAWPLYLGRRSCPPHGPLLIGNGLFRNPLHHLIHLPLAQASPSRHGDPAVEETVMVDFIGDQPLDALTETPEAAGLHDGATPTGELNDYPLDFGPHQRTYRARPVYRRALPLPATQRGGLGTAYLTRIHTYLNVHRDDLHQEADA</sequence>
<organism evidence="2 3">
    <name type="scientific">Streptomyces javensis</name>
    <dbReference type="NCBI Taxonomy" id="114698"/>
    <lineage>
        <taxon>Bacteria</taxon>
        <taxon>Bacillati</taxon>
        <taxon>Actinomycetota</taxon>
        <taxon>Actinomycetes</taxon>
        <taxon>Kitasatosporales</taxon>
        <taxon>Streptomycetaceae</taxon>
        <taxon>Streptomyces</taxon>
        <taxon>Streptomyces violaceusniger group</taxon>
    </lineage>
</organism>
<dbReference type="Proteomes" id="UP000638849">
    <property type="component" value="Unassembled WGS sequence"/>
</dbReference>
<dbReference type="InterPro" id="IPR013422">
    <property type="entry name" value="CRISPR-assoc_prot_Cas5_N"/>
</dbReference>
<dbReference type="InterPro" id="IPR010147">
    <property type="entry name" value="CRISPR-assoc_prot_CasD"/>
</dbReference>
<dbReference type="NCBIfam" id="TIGR02593">
    <property type="entry name" value="CRISPR_cas5"/>
    <property type="match status" value="1"/>
</dbReference>
<comment type="caution">
    <text evidence="2">The sequence shown here is derived from an EMBL/GenBank/DDBJ whole genome shotgun (WGS) entry which is preliminary data.</text>
</comment>
<dbReference type="EMBL" id="JAEEAQ010000014">
    <property type="protein sequence ID" value="MBI0312003.1"/>
    <property type="molecule type" value="Genomic_DNA"/>
</dbReference>
<reference evidence="2 3" key="1">
    <citation type="submission" date="2020-12" db="EMBL/GenBank/DDBJ databases">
        <authorList>
            <person name="Kusuma A.B."/>
            <person name="Nouioui I."/>
            <person name="Goodfellow M."/>
        </authorList>
    </citation>
    <scope>NUCLEOTIDE SEQUENCE [LARGE SCALE GENOMIC DNA]</scope>
    <source>
        <strain evidence="2 3">DSM 41764</strain>
    </source>
</reference>
<dbReference type="InterPro" id="IPR021124">
    <property type="entry name" value="CRISPR-assoc_prot_Cas5"/>
</dbReference>
<name>A0ABS0R3P2_9ACTN</name>
<dbReference type="NCBIfam" id="TIGR01868">
    <property type="entry name" value="casD_Cas5e"/>
    <property type="match status" value="1"/>
</dbReference>
<evidence type="ECO:0000313" key="3">
    <source>
        <dbReference type="Proteomes" id="UP000638849"/>
    </source>
</evidence>
<keyword evidence="1" id="KW-0051">Antiviral defense</keyword>
<gene>
    <name evidence="2" type="primary">cas5e</name>
    <name evidence="2" type="ORF">JBF12_02935</name>
</gene>
<accession>A0ABS0R3P2</accession>
<protein>
    <submittedName>
        <fullName evidence="2">Type I-E CRISPR-associated protein Cas5/CasD</fullName>
    </submittedName>
</protein>
<dbReference type="Pfam" id="PF09704">
    <property type="entry name" value="Cas_Cas5d"/>
    <property type="match status" value="1"/>
</dbReference>
<evidence type="ECO:0000256" key="1">
    <source>
        <dbReference type="ARBA" id="ARBA00023118"/>
    </source>
</evidence>
<evidence type="ECO:0000313" key="2">
    <source>
        <dbReference type="EMBL" id="MBI0312003.1"/>
    </source>
</evidence>
<keyword evidence="3" id="KW-1185">Reference proteome</keyword>
<dbReference type="RefSeq" id="WP_198275281.1">
    <property type="nucleotide sequence ID" value="NZ_BAAAIF010000069.1"/>
</dbReference>
<dbReference type="Gene3D" id="3.30.70.2660">
    <property type="match status" value="1"/>
</dbReference>